<dbReference type="AlphaFoldDB" id="A0A7X1AVM1"/>
<sequence length="159" mass="18633">MARSKKNTEPVEIRNRRAFHDYHIHDKFEAGLVLQGTEVKSVRLGKAQIQEAFVRFDKGEPFLYHAYIDEYKFGNENNHAPRRPRKLLLHQKEIRKLHDAIQMGGKTVVPLKLYFLRGNLKAQIAIASGKKLHDKRETLKKKEADREANRAVRDFQRYG</sequence>
<name>A0A7X1AVM1_9BACT</name>
<gene>
    <name evidence="3 4" type="primary">smpB</name>
    <name evidence="4" type="ORF">H5P30_03470</name>
</gene>
<dbReference type="GO" id="GO:0003723">
    <property type="term" value="F:RNA binding"/>
    <property type="evidence" value="ECO:0007669"/>
    <property type="project" value="UniProtKB-UniRule"/>
</dbReference>
<accession>A0A7X1AVM1</accession>
<comment type="function">
    <text evidence="3">Required for rescue of stalled ribosomes mediated by trans-translation. Binds to transfer-messenger RNA (tmRNA), required for stable association of tmRNA with ribosomes. tmRNA and SmpB together mimic tRNA shape, replacing the anticodon stem-loop with SmpB. tmRNA is encoded by the ssrA gene; the 2 termini fold to resemble tRNA(Ala) and it encodes a 'tag peptide', a short internal open reading frame. During trans-translation Ala-aminoacylated tmRNA acts like a tRNA, entering the A-site of stalled ribosomes, displacing the stalled mRNA. The ribosome then switches to translate the ORF on the tmRNA; the nascent peptide is terminated with the 'tag peptide' encoded by the tmRNA and targeted for degradation. The ribosome is freed to recommence translation, which seems to be the essential function of trans-translation.</text>
</comment>
<keyword evidence="1 3" id="KW-0963">Cytoplasm</keyword>
<dbReference type="PANTHER" id="PTHR30308:SF2">
    <property type="entry name" value="SSRA-BINDING PROTEIN"/>
    <property type="match status" value="1"/>
</dbReference>
<organism evidence="4 5">
    <name type="scientific">Puniceicoccus vermicola</name>
    <dbReference type="NCBI Taxonomy" id="388746"/>
    <lineage>
        <taxon>Bacteria</taxon>
        <taxon>Pseudomonadati</taxon>
        <taxon>Verrucomicrobiota</taxon>
        <taxon>Opitutia</taxon>
        <taxon>Puniceicoccales</taxon>
        <taxon>Puniceicoccaceae</taxon>
        <taxon>Puniceicoccus</taxon>
    </lineage>
</organism>
<dbReference type="RefSeq" id="WP_185691573.1">
    <property type="nucleotide sequence ID" value="NZ_JACHVA010000038.1"/>
</dbReference>
<dbReference type="Gene3D" id="2.40.280.10">
    <property type="match status" value="1"/>
</dbReference>
<dbReference type="NCBIfam" id="NF003843">
    <property type="entry name" value="PRK05422.1"/>
    <property type="match status" value="1"/>
</dbReference>
<dbReference type="Proteomes" id="UP000525652">
    <property type="component" value="Unassembled WGS sequence"/>
</dbReference>
<evidence type="ECO:0000313" key="5">
    <source>
        <dbReference type="Proteomes" id="UP000525652"/>
    </source>
</evidence>
<protein>
    <recommendedName>
        <fullName evidence="3">SsrA-binding protein</fullName>
    </recommendedName>
    <alternativeName>
        <fullName evidence="3">Small protein B</fullName>
    </alternativeName>
</protein>
<keyword evidence="2 3" id="KW-0694">RNA-binding</keyword>
<dbReference type="NCBIfam" id="TIGR00086">
    <property type="entry name" value="smpB"/>
    <property type="match status" value="1"/>
</dbReference>
<dbReference type="InterPro" id="IPR023620">
    <property type="entry name" value="SmpB"/>
</dbReference>
<evidence type="ECO:0000256" key="1">
    <source>
        <dbReference type="ARBA" id="ARBA00022490"/>
    </source>
</evidence>
<dbReference type="CDD" id="cd09294">
    <property type="entry name" value="SmpB"/>
    <property type="match status" value="1"/>
</dbReference>
<comment type="similarity">
    <text evidence="3">Belongs to the SmpB family.</text>
</comment>
<dbReference type="GO" id="GO:0070929">
    <property type="term" value="P:trans-translation"/>
    <property type="evidence" value="ECO:0007669"/>
    <property type="project" value="UniProtKB-UniRule"/>
</dbReference>
<dbReference type="InterPro" id="IPR020081">
    <property type="entry name" value="SsrA-bd_prot_CS"/>
</dbReference>
<dbReference type="InterPro" id="IPR000037">
    <property type="entry name" value="SsrA-bd_prot"/>
</dbReference>
<dbReference type="HAMAP" id="MF_00023">
    <property type="entry name" value="SmpB"/>
    <property type="match status" value="1"/>
</dbReference>
<dbReference type="PANTHER" id="PTHR30308">
    <property type="entry name" value="TMRNA-BINDING COMPONENT OF TRANS-TRANSLATION TAGGING COMPLEX"/>
    <property type="match status" value="1"/>
</dbReference>
<dbReference type="EMBL" id="JACHVA010000038">
    <property type="protein sequence ID" value="MBC2600836.1"/>
    <property type="molecule type" value="Genomic_DNA"/>
</dbReference>
<evidence type="ECO:0000256" key="2">
    <source>
        <dbReference type="ARBA" id="ARBA00022884"/>
    </source>
</evidence>
<dbReference type="PROSITE" id="PS01317">
    <property type="entry name" value="SSRP"/>
    <property type="match status" value="1"/>
</dbReference>
<dbReference type="SUPFAM" id="SSF74982">
    <property type="entry name" value="Small protein B (SmpB)"/>
    <property type="match status" value="1"/>
</dbReference>
<proteinExistence type="inferred from homology"/>
<keyword evidence="5" id="KW-1185">Reference proteome</keyword>
<reference evidence="4 5" key="1">
    <citation type="submission" date="2020-07" db="EMBL/GenBank/DDBJ databases">
        <authorList>
            <person name="Feng X."/>
        </authorList>
    </citation>
    <scope>NUCLEOTIDE SEQUENCE [LARGE SCALE GENOMIC DNA]</scope>
    <source>
        <strain evidence="4 5">JCM14086</strain>
    </source>
</reference>
<comment type="subcellular location">
    <subcellularLocation>
        <location evidence="3">Cytoplasm</location>
    </subcellularLocation>
    <text evidence="3">The tmRNA-SmpB complex associates with stalled 70S ribosomes.</text>
</comment>
<evidence type="ECO:0000256" key="3">
    <source>
        <dbReference type="HAMAP-Rule" id="MF_00023"/>
    </source>
</evidence>
<dbReference type="Pfam" id="PF01668">
    <property type="entry name" value="SmpB"/>
    <property type="match status" value="1"/>
</dbReference>
<dbReference type="GO" id="GO:0070930">
    <property type="term" value="P:trans-translation-dependent protein tagging"/>
    <property type="evidence" value="ECO:0007669"/>
    <property type="project" value="TreeGrafter"/>
</dbReference>
<comment type="caution">
    <text evidence="4">The sequence shown here is derived from an EMBL/GenBank/DDBJ whole genome shotgun (WGS) entry which is preliminary data.</text>
</comment>
<dbReference type="GO" id="GO:0005829">
    <property type="term" value="C:cytosol"/>
    <property type="evidence" value="ECO:0007669"/>
    <property type="project" value="TreeGrafter"/>
</dbReference>
<evidence type="ECO:0000313" key="4">
    <source>
        <dbReference type="EMBL" id="MBC2600836.1"/>
    </source>
</evidence>